<dbReference type="NCBIfam" id="TIGR02937">
    <property type="entry name" value="sigma70-ECF"/>
    <property type="match status" value="1"/>
</dbReference>
<keyword evidence="6" id="KW-0472">Membrane</keyword>
<keyword evidence="5" id="KW-0804">Transcription</keyword>
<proteinExistence type="inferred from homology"/>
<gene>
    <name evidence="9" type="ORF">G7067_04905</name>
</gene>
<keyword evidence="2" id="KW-0805">Transcription regulation</keyword>
<dbReference type="Gene3D" id="1.10.1740.10">
    <property type="match status" value="1"/>
</dbReference>
<dbReference type="CDD" id="cd06171">
    <property type="entry name" value="Sigma70_r4"/>
    <property type="match status" value="1"/>
</dbReference>
<evidence type="ECO:0000256" key="5">
    <source>
        <dbReference type="ARBA" id="ARBA00023163"/>
    </source>
</evidence>
<keyword evidence="10" id="KW-1185">Reference proteome</keyword>
<feature type="domain" description="RNA polymerase sigma-70 region 2" evidence="7">
    <location>
        <begin position="41"/>
        <end position="108"/>
    </location>
</feature>
<dbReference type="InterPro" id="IPR014284">
    <property type="entry name" value="RNA_pol_sigma-70_dom"/>
</dbReference>
<evidence type="ECO:0000313" key="10">
    <source>
        <dbReference type="Proteomes" id="UP000501387"/>
    </source>
</evidence>
<dbReference type="InterPro" id="IPR007627">
    <property type="entry name" value="RNA_pol_sigma70_r2"/>
</dbReference>
<dbReference type="Pfam" id="PF04542">
    <property type="entry name" value="Sigma70_r2"/>
    <property type="match status" value="1"/>
</dbReference>
<dbReference type="GO" id="GO:0003677">
    <property type="term" value="F:DNA binding"/>
    <property type="evidence" value="ECO:0007669"/>
    <property type="project" value="UniProtKB-KW"/>
</dbReference>
<dbReference type="KEGG" id="lins:G7067_04905"/>
<evidence type="ECO:0000256" key="3">
    <source>
        <dbReference type="ARBA" id="ARBA00023082"/>
    </source>
</evidence>
<comment type="similarity">
    <text evidence="1">Belongs to the sigma-70 factor family. ECF subfamily.</text>
</comment>
<dbReference type="GO" id="GO:0016987">
    <property type="term" value="F:sigma factor activity"/>
    <property type="evidence" value="ECO:0007669"/>
    <property type="project" value="UniProtKB-KW"/>
</dbReference>
<dbReference type="RefSeq" id="WP_166322412.1">
    <property type="nucleotide sequence ID" value="NZ_CP049934.1"/>
</dbReference>
<evidence type="ECO:0000313" key="9">
    <source>
        <dbReference type="EMBL" id="QIM15908.1"/>
    </source>
</evidence>
<dbReference type="InterPro" id="IPR013325">
    <property type="entry name" value="RNA_pol_sigma_r2"/>
</dbReference>
<dbReference type="InterPro" id="IPR013249">
    <property type="entry name" value="RNA_pol_sigma70_r4_t2"/>
</dbReference>
<dbReference type="GO" id="GO:0006352">
    <property type="term" value="P:DNA-templated transcription initiation"/>
    <property type="evidence" value="ECO:0007669"/>
    <property type="project" value="InterPro"/>
</dbReference>
<dbReference type="SUPFAM" id="SSF88946">
    <property type="entry name" value="Sigma2 domain of RNA polymerase sigma factors"/>
    <property type="match status" value="1"/>
</dbReference>
<dbReference type="EMBL" id="CP049934">
    <property type="protein sequence ID" value="QIM15908.1"/>
    <property type="molecule type" value="Genomic_DNA"/>
</dbReference>
<dbReference type="Gene3D" id="1.10.10.10">
    <property type="entry name" value="Winged helix-like DNA-binding domain superfamily/Winged helix DNA-binding domain"/>
    <property type="match status" value="1"/>
</dbReference>
<dbReference type="SUPFAM" id="SSF88659">
    <property type="entry name" value="Sigma3 and sigma4 domains of RNA polymerase sigma factors"/>
    <property type="match status" value="1"/>
</dbReference>
<name>A0A6G8FHS7_9MICO</name>
<dbReference type="Proteomes" id="UP000501387">
    <property type="component" value="Chromosome"/>
</dbReference>
<keyword evidence="3" id="KW-0731">Sigma factor</keyword>
<evidence type="ECO:0000259" key="8">
    <source>
        <dbReference type="Pfam" id="PF08281"/>
    </source>
</evidence>
<dbReference type="Pfam" id="PF08281">
    <property type="entry name" value="Sigma70_r4_2"/>
    <property type="match status" value="1"/>
</dbReference>
<evidence type="ECO:0000256" key="1">
    <source>
        <dbReference type="ARBA" id="ARBA00010641"/>
    </source>
</evidence>
<accession>A0A6G8FHS7</accession>
<evidence type="ECO:0000256" key="4">
    <source>
        <dbReference type="ARBA" id="ARBA00023125"/>
    </source>
</evidence>
<keyword evidence="6" id="KW-1133">Transmembrane helix</keyword>
<dbReference type="InterPro" id="IPR039425">
    <property type="entry name" value="RNA_pol_sigma-70-like"/>
</dbReference>
<reference evidence="9 10" key="1">
    <citation type="submission" date="2020-03" db="EMBL/GenBank/DDBJ databases">
        <title>Leucobacter sp. nov., isolated from beetles.</title>
        <authorList>
            <person name="Hyun D.-W."/>
            <person name="Bae J.-W."/>
        </authorList>
    </citation>
    <scope>NUCLEOTIDE SEQUENCE [LARGE SCALE GENOMIC DNA]</scope>
    <source>
        <strain evidence="9 10">HDW9B</strain>
    </source>
</reference>
<evidence type="ECO:0000256" key="2">
    <source>
        <dbReference type="ARBA" id="ARBA00023015"/>
    </source>
</evidence>
<keyword evidence="4" id="KW-0238">DNA-binding</keyword>
<organism evidence="9 10">
    <name type="scientific">Leucobacter insecticola</name>
    <dbReference type="NCBI Taxonomy" id="2714934"/>
    <lineage>
        <taxon>Bacteria</taxon>
        <taxon>Bacillati</taxon>
        <taxon>Actinomycetota</taxon>
        <taxon>Actinomycetes</taxon>
        <taxon>Micrococcales</taxon>
        <taxon>Microbacteriaceae</taxon>
        <taxon>Leucobacter</taxon>
    </lineage>
</organism>
<feature type="domain" description="RNA polymerase sigma factor 70 region 4 type 2" evidence="8">
    <location>
        <begin position="148"/>
        <end position="192"/>
    </location>
</feature>
<feature type="transmembrane region" description="Helical" evidence="6">
    <location>
        <begin position="290"/>
        <end position="315"/>
    </location>
</feature>
<protein>
    <submittedName>
        <fullName evidence="9">Sigma-70 family RNA polymerase sigma factor</fullName>
    </submittedName>
</protein>
<dbReference type="AlphaFoldDB" id="A0A6G8FHS7"/>
<dbReference type="PANTHER" id="PTHR43133">
    <property type="entry name" value="RNA POLYMERASE ECF-TYPE SIGMA FACTO"/>
    <property type="match status" value="1"/>
</dbReference>
<sequence length="422" mass="45804">MTTSTGNNMGEKRVKTGVLGHNDAQLIADFRNNVSGSDERLYTTYREDALVAARAAAPDHDTAEDFVAEAFTRVFDLMRRGKGPTDSFRYYLRAAIRSIALDWYRSRAKNVTISDFEQFDPILAENTSHNQKQYEEIDLDTDGEVVAAYKSLPERSRSVLFYKAVEDRSNAEIAELMGLSLNTVAVTYHRAKDGLRKGYLTEIAKERSSGGDPECQSYASELANLALDDIPPTKLRKLRRHMAHCQRCKENAGELEFLAKRFDKKSLSLAIAGVAGSVALPGLGTATRSAALVALLTSSPFVAAGIVALIVLAIATPFAVQAAQGDGSESEVIEIRDTGNAAGGACRVEFTLNSARAGRATLTTSSTGGQECRMQAWLDGDQIVAPFDITSSQVTVISRSGALRVELSSGEERETRTFTIPK</sequence>
<feature type="transmembrane region" description="Helical" evidence="6">
    <location>
        <begin position="267"/>
        <end position="284"/>
    </location>
</feature>
<dbReference type="InterPro" id="IPR036388">
    <property type="entry name" value="WH-like_DNA-bd_sf"/>
</dbReference>
<evidence type="ECO:0000259" key="7">
    <source>
        <dbReference type="Pfam" id="PF04542"/>
    </source>
</evidence>
<evidence type="ECO:0000256" key="6">
    <source>
        <dbReference type="SAM" id="Phobius"/>
    </source>
</evidence>
<dbReference type="PANTHER" id="PTHR43133:SF8">
    <property type="entry name" value="RNA POLYMERASE SIGMA FACTOR HI_1459-RELATED"/>
    <property type="match status" value="1"/>
</dbReference>
<dbReference type="InterPro" id="IPR013324">
    <property type="entry name" value="RNA_pol_sigma_r3/r4-like"/>
</dbReference>
<keyword evidence="6" id="KW-0812">Transmembrane</keyword>